<dbReference type="InterPro" id="IPR023087">
    <property type="entry name" value="Flg_Motor_Flig_C"/>
</dbReference>
<gene>
    <name evidence="14" type="primary">fliG</name>
    <name evidence="14" type="ORF">SS37A_05660</name>
</gene>
<evidence type="ECO:0000259" key="12">
    <source>
        <dbReference type="Pfam" id="PF14841"/>
    </source>
</evidence>
<evidence type="ECO:0000256" key="1">
    <source>
        <dbReference type="ARBA" id="ARBA00004117"/>
    </source>
</evidence>
<keyword evidence="6" id="KW-0145">Chemotaxis</keyword>
<protein>
    <recommendedName>
        <fullName evidence="4">Flagellar motor switch protein FliG</fullName>
    </recommendedName>
</protein>
<keyword evidence="14" id="KW-0282">Flagellum</keyword>
<evidence type="ECO:0000313" key="15">
    <source>
        <dbReference type="Proteomes" id="UP001317629"/>
    </source>
</evidence>
<comment type="subcellular location">
    <subcellularLocation>
        <location evidence="1">Bacterial flagellum basal body</location>
    </subcellularLocation>
    <subcellularLocation>
        <location evidence="2">Cell membrane</location>
        <topology evidence="2">Peripheral membrane protein</topology>
        <orientation evidence="2">Cytoplasmic side</orientation>
    </subcellularLocation>
</comment>
<dbReference type="PANTHER" id="PTHR30534:SF0">
    <property type="entry name" value="FLAGELLAR MOTOR SWITCH PROTEIN FLIG"/>
    <property type="match status" value="1"/>
</dbReference>
<evidence type="ECO:0000256" key="3">
    <source>
        <dbReference type="ARBA" id="ARBA00010299"/>
    </source>
</evidence>
<dbReference type="PANTHER" id="PTHR30534">
    <property type="entry name" value="FLAGELLAR MOTOR SWITCH PROTEIN FLIG"/>
    <property type="match status" value="1"/>
</dbReference>
<comment type="function">
    <text evidence="10">FliG is one of three proteins (FliG, FliN, FliM) that forms the rotor-mounted switch complex (C ring), located at the base of the basal body. This complex interacts with the CheY and CheZ chemotaxis proteins, in addition to contacting components of the motor that determine the direction of flagellar rotation.</text>
</comment>
<dbReference type="Proteomes" id="UP001317629">
    <property type="component" value="Chromosome"/>
</dbReference>
<proteinExistence type="inferred from homology"/>
<feature type="domain" description="Flagellar motor switch protein FliG N-terminal" evidence="13">
    <location>
        <begin position="13"/>
        <end position="113"/>
    </location>
</feature>
<keyword evidence="7" id="KW-0283">Flagellar rotation</keyword>
<evidence type="ECO:0000259" key="11">
    <source>
        <dbReference type="Pfam" id="PF01706"/>
    </source>
</evidence>
<dbReference type="InterPro" id="IPR032779">
    <property type="entry name" value="FliG_M"/>
</dbReference>
<sequence>MDSSLASLPSRPLAGAEKVAAILLSLDRDVAQRLLKHFDQVELRRIAKVAASLGTVPAAVMEQLIEDLIGQLSMDGTDLMGTLGQAEALLMGVVPEEQVAEIMSEVLGKSNEHFWRRLSTIPETTLAEYFSKEHPQTIAAVASKVDPAVSARFLALLPSSMRNEVMRRMLTSGPISDSALRLLEAALQDDLMGAGASSSSAGASRKVAAIVNQMDSNQIEEILQSVAETEPAIAEDLKGMLFTFEDIPSLSPRARAILLDQVPTDRLIVALRGANESLRSAILPSLSARMRRMVEAELTAGDPPPRREIIKAQRAIAETVLKLSEAGLVDLRESAA</sequence>
<evidence type="ECO:0000256" key="5">
    <source>
        <dbReference type="ARBA" id="ARBA00022475"/>
    </source>
</evidence>
<organism evidence="14 15">
    <name type="scientific">Methylocystis iwaonis</name>
    <dbReference type="NCBI Taxonomy" id="2885079"/>
    <lineage>
        <taxon>Bacteria</taxon>
        <taxon>Pseudomonadati</taxon>
        <taxon>Pseudomonadota</taxon>
        <taxon>Alphaproteobacteria</taxon>
        <taxon>Hyphomicrobiales</taxon>
        <taxon>Methylocystaceae</taxon>
        <taxon>Methylocystis</taxon>
    </lineage>
</organism>
<evidence type="ECO:0000256" key="7">
    <source>
        <dbReference type="ARBA" id="ARBA00022779"/>
    </source>
</evidence>
<feature type="domain" description="Flagellar motor switch protein FliG middle" evidence="12">
    <location>
        <begin position="124"/>
        <end position="196"/>
    </location>
</feature>
<dbReference type="RefSeq" id="WP_202074057.1">
    <property type="nucleotide sequence ID" value="NZ_AP027142.1"/>
</dbReference>
<dbReference type="InterPro" id="IPR028263">
    <property type="entry name" value="FliG_N"/>
</dbReference>
<keyword evidence="14" id="KW-0966">Cell projection</keyword>
<accession>A0ABM8E4Z4</accession>
<name>A0ABM8E4Z4_9HYPH</name>
<evidence type="ECO:0000256" key="10">
    <source>
        <dbReference type="ARBA" id="ARBA00025598"/>
    </source>
</evidence>
<dbReference type="PRINTS" id="PR00954">
    <property type="entry name" value="FLGMOTORFLIG"/>
</dbReference>
<evidence type="ECO:0000256" key="8">
    <source>
        <dbReference type="ARBA" id="ARBA00023136"/>
    </source>
</evidence>
<evidence type="ECO:0000313" key="14">
    <source>
        <dbReference type="EMBL" id="BDV33037.1"/>
    </source>
</evidence>
<evidence type="ECO:0000256" key="4">
    <source>
        <dbReference type="ARBA" id="ARBA00021870"/>
    </source>
</evidence>
<dbReference type="InterPro" id="IPR000090">
    <property type="entry name" value="Flg_Motor_Flig"/>
</dbReference>
<dbReference type="EMBL" id="AP027142">
    <property type="protein sequence ID" value="BDV33037.1"/>
    <property type="molecule type" value="Genomic_DNA"/>
</dbReference>
<evidence type="ECO:0000256" key="6">
    <source>
        <dbReference type="ARBA" id="ARBA00022500"/>
    </source>
</evidence>
<keyword evidence="5" id="KW-1003">Cell membrane</keyword>
<dbReference type="SUPFAM" id="SSF48029">
    <property type="entry name" value="FliG"/>
    <property type="match status" value="2"/>
</dbReference>
<dbReference type="InterPro" id="IPR011002">
    <property type="entry name" value="FliG_a-hlx"/>
</dbReference>
<dbReference type="Pfam" id="PF01706">
    <property type="entry name" value="FliG_C"/>
    <property type="match status" value="1"/>
</dbReference>
<evidence type="ECO:0000259" key="13">
    <source>
        <dbReference type="Pfam" id="PF14842"/>
    </source>
</evidence>
<dbReference type="Pfam" id="PF14841">
    <property type="entry name" value="FliG_M"/>
    <property type="match status" value="1"/>
</dbReference>
<keyword evidence="9" id="KW-0975">Bacterial flagellum</keyword>
<keyword evidence="8" id="KW-0472">Membrane</keyword>
<keyword evidence="14" id="KW-0969">Cilium</keyword>
<comment type="similarity">
    <text evidence="3">Belongs to the FliG family.</text>
</comment>
<keyword evidence="15" id="KW-1185">Reference proteome</keyword>
<dbReference type="Gene3D" id="1.10.220.30">
    <property type="match status" value="3"/>
</dbReference>
<evidence type="ECO:0000256" key="2">
    <source>
        <dbReference type="ARBA" id="ARBA00004413"/>
    </source>
</evidence>
<dbReference type="Pfam" id="PF14842">
    <property type="entry name" value="FliG_N"/>
    <property type="match status" value="1"/>
</dbReference>
<feature type="domain" description="Flagellar motor switch protein FliG C-terminal" evidence="11">
    <location>
        <begin position="225"/>
        <end position="330"/>
    </location>
</feature>
<evidence type="ECO:0000256" key="9">
    <source>
        <dbReference type="ARBA" id="ARBA00023143"/>
    </source>
</evidence>
<reference evidence="14 15" key="1">
    <citation type="journal article" date="2023" name="Int. J. Syst. Evol. Microbiol.">
        <title>Methylocystis iwaonis sp. nov., a type II methane-oxidizing bacterium from surface soil of a rice paddy field in Japan, and emended description of the genus Methylocystis (ex Whittenbury et al. 1970) Bowman et al. 1993.</title>
        <authorList>
            <person name="Kaise H."/>
            <person name="Sawadogo J.B."/>
            <person name="Alam M.S."/>
            <person name="Ueno C."/>
            <person name="Dianou D."/>
            <person name="Shinjo R."/>
            <person name="Asakawa S."/>
        </authorList>
    </citation>
    <scope>NUCLEOTIDE SEQUENCE [LARGE SCALE GENOMIC DNA]</scope>
    <source>
        <strain evidence="14 15">SS37A-Re</strain>
    </source>
</reference>